<gene>
    <name evidence="7" type="primary">TRF5</name>
    <name evidence="7" type="ORF">NBO_8g0037</name>
</gene>
<keyword evidence="4" id="KW-0460">Magnesium</keyword>
<evidence type="ECO:0000256" key="2">
    <source>
        <dbReference type="ARBA" id="ARBA00012388"/>
    </source>
</evidence>
<dbReference type="EC" id="2.7.7.19" evidence="2"/>
<dbReference type="GO" id="GO:0010605">
    <property type="term" value="P:negative regulation of macromolecule metabolic process"/>
    <property type="evidence" value="ECO:0007669"/>
    <property type="project" value="UniProtKB-ARBA"/>
</dbReference>
<dbReference type="Pfam" id="PF03828">
    <property type="entry name" value="PAP_assoc"/>
    <property type="match status" value="1"/>
</dbReference>
<evidence type="ECO:0000313" key="8">
    <source>
        <dbReference type="Proteomes" id="UP000016927"/>
    </source>
</evidence>
<dbReference type="Gene3D" id="3.30.460.10">
    <property type="entry name" value="Beta Polymerase, domain 2"/>
    <property type="match status" value="1"/>
</dbReference>
<dbReference type="SUPFAM" id="SSF81631">
    <property type="entry name" value="PAP/OAS1 substrate-binding domain"/>
    <property type="match status" value="1"/>
</dbReference>
<dbReference type="CDD" id="cd05402">
    <property type="entry name" value="NT_PAP_TUTase"/>
    <property type="match status" value="1"/>
</dbReference>
<dbReference type="PANTHER" id="PTHR23092:SF15">
    <property type="entry name" value="INACTIVE NON-CANONICAL POLY(A) RNA POLYMERASE PROTEIN TRF4-2-RELATED"/>
    <property type="match status" value="1"/>
</dbReference>
<name>R0MQK4_NOSB1</name>
<keyword evidence="8" id="KW-1185">Reference proteome</keyword>
<dbReference type="GO" id="GO:0003729">
    <property type="term" value="F:mRNA binding"/>
    <property type="evidence" value="ECO:0007669"/>
    <property type="project" value="TreeGrafter"/>
</dbReference>
<dbReference type="OrthoDB" id="273917at2759"/>
<feature type="domain" description="Poly(A) RNA polymerase mitochondrial-like central palm" evidence="6">
    <location>
        <begin position="15"/>
        <end position="144"/>
    </location>
</feature>
<evidence type="ECO:0000259" key="6">
    <source>
        <dbReference type="Pfam" id="PF22600"/>
    </source>
</evidence>
<dbReference type="GO" id="GO:0043634">
    <property type="term" value="P:polyadenylation-dependent ncRNA catabolic process"/>
    <property type="evidence" value="ECO:0007669"/>
    <property type="project" value="TreeGrafter"/>
</dbReference>
<dbReference type="HOGENOM" id="CLU_013572_0_0_1"/>
<dbReference type="Pfam" id="PF22600">
    <property type="entry name" value="MTPAP-like_central"/>
    <property type="match status" value="1"/>
</dbReference>
<organism evidence="7 8">
    <name type="scientific">Nosema bombycis (strain CQ1 / CVCC 102059)</name>
    <name type="common">Microsporidian parasite</name>
    <name type="synonym">Pebrine of silkworm</name>
    <dbReference type="NCBI Taxonomy" id="578461"/>
    <lineage>
        <taxon>Eukaryota</taxon>
        <taxon>Fungi</taxon>
        <taxon>Fungi incertae sedis</taxon>
        <taxon>Microsporidia</taxon>
        <taxon>Nosematidae</taxon>
        <taxon>Nosema</taxon>
    </lineage>
</organism>
<dbReference type="GO" id="GO:0005730">
    <property type="term" value="C:nucleolus"/>
    <property type="evidence" value="ECO:0007669"/>
    <property type="project" value="TreeGrafter"/>
</dbReference>
<dbReference type="STRING" id="578461.R0MQK4"/>
<dbReference type="VEuPathDB" id="MicrosporidiaDB:NBO_8g0037"/>
<dbReference type="InterPro" id="IPR043519">
    <property type="entry name" value="NT_sf"/>
</dbReference>
<dbReference type="PANTHER" id="PTHR23092">
    <property type="entry name" value="POLY(A) RNA POLYMERASE"/>
    <property type="match status" value="1"/>
</dbReference>
<dbReference type="GO" id="GO:0031123">
    <property type="term" value="P:RNA 3'-end processing"/>
    <property type="evidence" value="ECO:0007669"/>
    <property type="project" value="TreeGrafter"/>
</dbReference>
<dbReference type="OMA" id="LIGWLEM"/>
<proteinExistence type="inferred from homology"/>
<protein>
    <recommendedName>
        <fullName evidence="2">polynucleotide adenylyltransferase</fullName>
        <ecNumber evidence="2">2.7.7.19</ecNumber>
    </recommendedName>
</protein>
<evidence type="ECO:0000256" key="1">
    <source>
        <dbReference type="ARBA" id="ARBA00008593"/>
    </source>
</evidence>
<evidence type="ECO:0000256" key="4">
    <source>
        <dbReference type="ARBA" id="ARBA00022842"/>
    </source>
</evidence>
<evidence type="ECO:0000313" key="7">
    <source>
        <dbReference type="EMBL" id="EOB15173.1"/>
    </source>
</evidence>
<comment type="similarity">
    <text evidence="1">Belongs to the DNA polymerase type-B-like family.</text>
</comment>
<dbReference type="Proteomes" id="UP000016927">
    <property type="component" value="Unassembled WGS sequence"/>
</dbReference>
<dbReference type="AlphaFoldDB" id="R0MQK4"/>
<accession>R0MQK4</accession>
<feature type="domain" description="PAP-associated" evidence="5">
    <location>
        <begin position="206"/>
        <end position="251"/>
    </location>
</feature>
<dbReference type="Gene3D" id="1.10.1410.10">
    <property type="match status" value="1"/>
</dbReference>
<evidence type="ECO:0000256" key="3">
    <source>
        <dbReference type="ARBA" id="ARBA00022723"/>
    </source>
</evidence>
<dbReference type="SUPFAM" id="SSF81301">
    <property type="entry name" value="Nucleotidyltransferase"/>
    <property type="match status" value="1"/>
</dbReference>
<sequence length="303" mass="34957">MPTKSGNEFEPLENLNKGLLNLYNKIKPSTTSHQLRKAVIKRVKRLIQIFYTNSEVHVFGSFKTRLYLNTSDIDMAIIINDDTDRVLGNIKSLLIGHGITNKNSAMFIRGAKVPILKFTDLSFGFKFDICVNNLNGLEAVEFIKGVVRERPYLEVFFILLKHFMVSRNLGDASMGGLNSYSQFLMIYSFFQLHPLVQSNAIDPIENLGVLFIEFFQYYGFDFQFQNVSICVENVQYKRNWTGRCCIIDPTDKETNTGSNCRNIRSILKVFQYAYRTMVYSIKTYKEGKKGVSLSEKWFPSRKI</sequence>
<dbReference type="GO" id="GO:0031499">
    <property type="term" value="C:TRAMP complex"/>
    <property type="evidence" value="ECO:0007669"/>
    <property type="project" value="TreeGrafter"/>
</dbReference>
<dbReference type="GO" id="GO:0046872">
    <property type="term" value="F:metal ion binding"/>
    <property type="evidence" value="ECO:0007669"/>
    <property type="project" value="UniProtKB-KW"/>
</dbReference>
<keyword evidence="3" id="KW-0479">Metal-binding</keyword>
<dbReference type="EMBL" id="KB908916">
    <property type="protein sequence ID" value="EOB15173.1"/>
    <property type="molecule type" value="Genomic_DNA"/>
</dbReference>
<dbReference type="InterPro" id="IPR002058">
    <property type="entry name" value="PAP_assoc"/>
</dbReference>
<dbReference type="InterPro" id="IPR045862">
    <property type="entry name" value="Trf4-like"/>
</dbReference>
<reference evidence="7 8" key="1">
    <citation type="journal article" date="2013" name="BMC Genomics">
        <title>Comparative genomics of parasitic silkworm microsporidia reveal an association between genome expansion and host adaptation.</title>
        <authorList>
            <person name="Pan G."/>
            <person name="Xu J."/>
            <person name="Li T."/>
            <person name="Xia Q."/>
            <person name="Liu S.L."/>
            <person name="Zhang G."/>
            <person name="Li S."/>
            <person name="Li C."/>
            <person name="Liu H."/>
            <person name="Yang L."/>
            <person name="Liu T."/>
            <person name="Zhang X."/>
            <person name="Wu Z."/>
            <person name="Fan W."/>
            <person name="Dang X."/>
            <person name="Xiang H."/>
            <person name="Tao M."/>
            <person name="Li Y."/>
            <person name="Hu J."/>
            <person name="Li Z."/>
            <person name="Lin L."/>
            <person name="Luo J."/>
            <person name="Geng L."/>
            <person name="Wang L."/>
            <person name="Long M."/>
            <person name="Wan Y."/>
            <person name="He N."/>
            <person name="Zhang Z."/>
            <person name="Lu C."/>
            <person name="Keeling P.J."/>
            <person name="Wang J."/>
            <person name="Xiang Z."/>
            <person name="Zhou Z."/>
        </authorList>
    </citation>
    <scope>NUCLEOTIDE SEQUENCE [LARGE SCALE GENOMIC DNA]</scope>
    <source>
        <strain evidence="8">CQ1 / CVCC 102059</strain>
    </source>
</reference>
<dbReference type="InterPro" id="IPR054708">
    <property type="entry name" value="MTPAP-like_central"/>
</dbReference>
<dbReference type="GO" id="GO:1990817">
    <property type="term" value="F:poly(A) RNA polymerase activity"/>
    <property type="evidence" value="ECO:0007669"/>
    <property type="project" value="UniProtKB-EC"/>
</dbReference>
<evidence type="ECO:0000259" key="5">
    <source>
        <dbReference type="Pfam" id="PF03828"/>
    </source>
</evidence>